<proteinExistence type="inferred from homology"/>
<dbReference type="InterPro" id="IPR036388">
    <property type="entry name" value="WH-like_DNA-bd_sf"/>
</dbReference>
<feature type="domain" description="RNA polymerase sigma factor 70 region 4 type 2" evidence="7">
    <location>
        <begin position="100"/>
        <end position="152"/>
    </location>
</feature>
<gene>
    <name evidence="8" type="ORF">SAMN04489712_10512</name>
</gene>
<dbReference type="PANTHER" id="PTHR43133:SF62">
    <property type="entry name" value="RNA POLYMERASE SIGMA FACTOR SIGZ"/>
    <property type="match status" value="1"/>
</dbReference>
<dbReference type="GO" id="GO:0006352">
    <property type="term" value="P:DNA-templated transcription initiation"/>
    <property type="evidence" value="ECO:0007669"/>
    <property type="project" value="InterPro"/>
</dbReference>
<organism evidence="8 9">
    <name type="scientific">Thermomonospora echinospora</name>
    <dbReference type="NCBI Taxonomy" id="1992"/>
    <lineage>
        <taxon>Bacteria</taxon>
        <taxon>Bacillati</taxon>
        <taxon>Actinomycetota</taxon>
        <taxon>Actinomycetes</taxon>
        <taxon>Streptosporangiales</taxon>
        <taxon>Thermomonosporaceae</taxon>
        <taxon>Thermomonospora</taxon>
    </lineage>
</organism>
<keyword evidence="2" id="KW-0805">Transcription regulation</keyword>
<comment type="similarity">
    <text evidence="1">Belongs to the sigma-70 factor family. ECF subfamily.</text>
</comment>
<evidence type="ECO:0000256" key="5">
    <source>
        <dbReference type="SAM" id="MobiDB-lite"/>
    </source>
</evidence>
<dbReference type="EMBL" id="FNVO01000005">
    <property type="protein sequence ID" value="SEG40044.1"/>
    <property type="molecule type" value="Genomic_DNA"/>
</dbReference>
<dbReference type="InterPro" id="IPR013325">
    <property type="entry name" value="RNA_pol_sigma_r2"/>
</dbReference>
<dbReference type="Proteomes" id="UP000236723">
    <property type="component" value="Unassembled WGS sequence"/>
</dbReference>
<evidence type="ECO:0000256" key="3">
    <source>
        <dbReference type="ARBA" id="ARBA00023082"/>
    </source>
</evidence>
<evidence type="ECO:0000256" key="2">
    <source>
        <dbReference type="ARBA" id="ARBA00023015"/>
    </source>
</evidence>
<dbReference type="Pfam" id="PF08281">
    <property type="entry name" value="Sigma70_r4_2"/>
    <property type="match status" value="1"/>
</dbReference>
<dbReference type="InterPro" id="IPR013324">
    <property type="entry name" value="RNA_pol_sigma_r3/r4-like"/>
</dbReference>
<dbReference type="InterPro" id="IPR014284">
    <property type="entry name" value="RNA_pol_sigma-70_dom"/>
</dbReference>
<dbReference type="Pfam" id="PF04542">
    <property type="entry name" value="Sigma70_r2"/>
    <property type="match status" value="1"/>
</dbReference>
<reference evidence="9" key="1">
    <citation type="submission" date="2016-10" db="EMBL/GenBank/DDBJ databases">
        <authorList>
            <person name="Varghese N."/>
            <person name="Submissions S."/>
        </authorList>
    </citation>
    <scope>NUCLEOTIDE SEQUENCE [LARGE SCALE GENOMIC DNA]</scope>
    <source>
        <strain evidence="9">DSM 43163</strain>
    </source>
</reference>
<dbReference type="SUPFAM" id="SSF88659">
    <property type="entry name" value="Sigma3 and sigma4 domains of RNA polymerase sigma factors"/>
    <property type="match status" value="1"/>
</dbReference>
<sequence length="159" mass="18031">MEPLADCYRTHAPLVRAYLRRLVPPQDIDDVAQVVFTEVWRFRHRYDPSRRLEPWLLAIARRRAVDHLRGRTPPTVPLEAAGDPLGHDGRADGDALADRDRVRRALAALPAPQRQAIELAYYGDLSQREIAERLHVPLGTVKARTTRGLRHLSTLLTPA</sequence>
<dbReference type="CDD" id="cd06171">
    <property type="entry name" value="Sigma70_r4"/>
    <property type="match status" value="1"/>
</dbReference>
<evidence type="ECO:0000259" key="6">
    <source>
        <dbReference type="Pfam" id="PF04542"/>
    </source>
</evidence>
<keyword evidence="4" id="KW-0804">Transcription</keyword>
<dbReference type="Gene3D" id="1.10.10.10">
    <property type="entry name" value="Winged helix-like DNA-binding domain superfamily/Winged helix DNA-binding domain"/>
    <property type="match status" value="1"/>
</dbReference>
<accession>A0A1H5ZVP5</accession>
<dbReference type="InterPro" id="IPR007627">
    <property type="entry name" value="RNA_pol_sigma70_r2"/>
</dbReference>
<evidence type="ECO:0000313" key="8">
    <source>
        <dbReference type="EMBL" id="SEG40044.1"/>
    </source>
</evidence>
<keyword evidence="9" id="KW-1185">Reference proteome</keyword>
<evidence type="ECO:0000259" key="7">
    <source>
        <dbReference type="Pfam" id="PF08281"/>
    </source>
</evidence>
<evidence type="ECO:0000313" key="9">
    <source>
        <dbReference type="Proteomes" id="UP000236723"/>
    </source>
</evidence>
<name>A0A1H5ZVP5_9ACTN</name>
<dbReference type="PANTHER" id="PTHR43133">
    <property type="entry name" value="RNA POLYMERASE ECF-TYPE SIGMA FACTO"/>
    <property type="match status" value="1"/>
</dbReference>
<dbReference type="GO" id="GO:0016987">
    <property type="term" value="F:sigma factor activity"/>
    <property type="evidence" value="ECO:0007669"/>
    <property type="project" value="UniProtKB-KW"/>
</dbReference>
<dbReference type="AlphaFoldDB" id="A0A1H5ZVP5"/>
<dbReference type="SUPFAM" id="SSF88946">
    <property type="entry name" value="Sigma2 domain of RNA polymerase sigma factors"/>
    <property type="match status" value="1"/>
</dbReference>
<evidence type="ECO:0000256" key="4">
    <source>
        <dbReference type="ARBA" id="ARBA00023163"/>
    </source>
</evidence>
<feature type="region of interest" description="Disordered" evidence="5">
    <location>
        <begin position="70"/>
        <end position="92"/>
    </location>
</feature>
<dbReference type="GO" id="GO:0003677">
    <property type="term" value="F:DNA binding"/>
    <property type="evidence" value="ECO:0007669"/>
    <property type="project" value="InterPro"/>
</dbReference>
<dbReference type="InterPro" id="IPR039425">
    <property type="entry name" value="RNA_pol_sigma-70-like"/>
</dbReference>
<dbReference type="Gene3D" id="1.10.1740.10">
    <property type="match status" value="1"/>
</dbReference>
<dbReference type="NCBIfam" id="TIGR02937">
    <property type="entry name" value="sigma70-ECF"/>
    <property type="match status" value="1"/>
</dbReference>
<dbReference type="InterPro" id="IPR013249">
    <property type="entry name" value="RNA_pol_sigma70_r4_t2"/>
</dbReference>
<protein>
    <submittedName>
        <fullName evidence="8">RNA polymerase sigma-70 factor, ECF subfamily</fullName>
    </submittedName>
</protein>
<evidence type="ECO:0000256" key="1">
    <source>
        <dbReference type="ARBA" id="ARBA00010641"/>
    </source>
</evidence>
<feature type="domain" description="RNA polymerase sigma-70 region 2" evidence="6">
    <location>
        <begin position="8"/>
        <end position="71"/>
    </location>
</feature>
<keyword evidence="3" id="KW-0731">Sigma factor</keyword>